<dbReference type="Proteomes" id="UP000247892">
    <property type="component" value="Unassembled WGS sequence"/>
</dbReference>
<keyword evidence="8" id="KW-0732">Signal</keyword>
<dbReference type="PROSITE" id="PS00136">
    <property type="entry name" value="SUBTILASE_ASP"/>
    <property type="match status" value="1"/>
</dbReference>
<dbReference type="InterPro" id="IPR007280">
    <property type="entry name" value="Peptidase_C_arc/bac"/>
</dbReference>
<feature type="region of interest" description="Disordered" evidence="7">
    <location>
        <begin position="129"/>
        <end position="152"/>
    </location>
</feature>
<feature type="domain" description="Peptidase C-terminal archaeal/bacterial" evidence="10">
    <location>
        <begin position="917"/>
        <end position="986"/>
    </location>
</feature>
<dbReference type="Pfam" id="PF04151">
    <property type="entry name" value="PPC"/>
    <property type="match status" value="1"/>
</dbReference>
<evidence type="ECO:0000259" key="9">
    <source>
        <dbReference type="Pfam" id="PF00082"/>
    </source>
</evidence>
<evidence type="ECO:0000256" key="4">
    <source>
        <dbReference type="ARBA" id="ARBA00022825"/>
    </source>
</evidence>
<dbReference type="InterPro" id="IPR000209">
    <property type="entry name" value="Peptidase_S8/S53_dom"/>
</dbReference>
<dbReference type="InterPro" id="IPR036852">
    <property type="entry name" value="Peptidase_S8/S53_dom_sf"/>
</dbReference>
<evidence type="ECO:0000256" key="2">
    <source>
        <dbReference type="ARBA" id="ARBA00022670"/>
    </source>
</evidence>
<evidence type="ECO:0000313" key="11">
    <source>
        <dbReference type="EMBL" id="PXY20085.1"/>
    </source>
</evidence>
<dbReference type="Gene3D" id="2.60.120.380">
    <property type="match status" value="1"/>
</dbReference>
<evidence type="ECO:0000256" key="3">
    <source>
        <dbReference type="ARBA" id="ARBA00022801"/>
    </source>
</evidence>
<evidence type="ECO:0000256" key="5">
    <source>
        <dbReference type="PROSITE-ProRule" id="PRU01240"/>
    </source>
</evidence>
<evidence type="ECO:0000259" key="10">
    <source>
        <dbReference type="Pfam" id="PF04151"/>
    </source>
</evidence>
<dbReference type="InterPro" id="IPR022398">
    <property type="entry name" value="Peptidase_S8_His-AS"/>
</dbReference>
<feature type="signal peptide" evidence="8">
    <location>
        <begin position="1"/>
        <end position="31"/>
    </location>
</feature>
<dbReference type="GO" id="GO:0004252">
    <property type="term" value="F:serine-type endopeptidase activity"/>
    <property type="evidence" value="ECO:0007669"/>
    <property type="project" value="UniProtKB-UniRule"/>
</dbReference>
<keyword evidence="12" id="KW-1185">Reference proteome</keyword>
<dbReference type="EMBL" id="MASU01000017">
    <property type="protein sequence ID" value="PXY20085.1"/>
    <property type="molecule type" value="Genomic_DNA"/>
</dbReference>
<dbReference type="PANTHER" id="PTHR43806:SF11">
    <property type="entry name" value="CEREVISIN-RELATED"/>
    <property type="match status" value="1"/>
</dbReference>
<comment type="caution">
    <text evidence="11">The sequence shown here is derived from an EMBL/GenBank/DDBJ whole genome shotgun (WGS) entry which is preliminary data.</text>
</comment>
<dbReference type="Pfam" id="PF00082">
    <property type="entry name" value="Peptidase_S8"/>
    <property type="match status" value="1"/>
</dbReference>
<dbReference type="InterPro" id="IPR050131">
    <property type="entry name" value="Peptidase_S8_subtilisin-like"/>
</dbReference>
<organism evidence="11 12">
    <name type="scientific">Prauserella flavalba</name>
    <dbReference type="NCBI Taxonomy" id="1477506"/>
    <lineage>
        <taxon>Bacteria</taxon>
        <taxon>Bacillati</taxon>
        <taxon>Actinomycetota</taxon>
        <taxon>Actinomycetes</taxon>
        <taxon>Pseudonocardiales</taxon>
        <taxon>Pseudonocardiaceae</taxon>
        <taxon>Prauserella</taxon>
    </lineage>
</organism>
<accession>A0A318LBR7</accession>
<proteinExistence type="inferred from homology"/>
<evidence type="ECO:0000256" key="1">
    <source>
        <dbReference type="ARBA" id="ARBA00011073"/>
    </source>
</evidence>
<reference evidence="11 12" key="1">
    <citation type="submission" date="2016-07" db="EMBL/GenBank/DDBJ databases">
        <title>Draft genome sequence of Prauserella sp. YIM 121212, isolated from alkaline soil.</title>
        <authorList>
            <person name="Ruckert C."/>
            <person name="Albersmeier A."/>
            <person name="Jiang C.-L."/>
            <person name="Jiang Y."/>
            <person name="Kalinowski J."/>
            <person name="Schneider O."/>
            <person name="Winkler A."/>
            <person name="Zotchev S.B."/>
        </authorList>
    </citation>
    <scope>NUCLEOTIDE SEQUENCE [LARGE SCALE GENOMIC DNA]</scope>
    <source>
        <strain evidence="11 12">YIM 121212</strain>
    </source>
</reference>
<dbReference type="AlphaFoldDB" id="A0A318LBR7"/>
<feature type="active site" description="Charge relay system" evidence="5">
    <location>
        <position position="546"/>
    </location>
</feature>
<comment type="similarity">
    <text evidence="1 5 6">Belongs to the peptidase S8 family.</text>
</comment>
<dbReference type="SUPFAM" id="SSF52743">
    <property type="entry name" value="Subtilisin-like"/>
    <property type="match status" value="1"/>
</dbReference>
<evidence type="ECO:0000313" key="12">
    <source>
        <dbReference type="Proteomes" id="UP000247892"/>
    </source>
</evidence>
<dbReference type="OrthoDB" id="9813435at2"/>
<dbReference type="InterPro" id="IPR023827">
    <property type="entry name" value="Peptidase_S8_Asp-AS"/>
</dbReference>
<sequence>MSGRRSLKRAGITGLIVAVSTLGFSVPQALAQPPAPPPPGDEEVLDQEDLTLLEQAEDAGRSQVTLLVAAQRGRADAAAGELESIGGVVGSANEELDYLKVTVPIGQAEVAPKLKSVDAVDVDGLIARDEPAPVGATEPTPQPAPDENTPRVNPYLPTGDTKAAQFGRTFPFWDGRGTTVAVLDSGVDLDHPALARTSTGQRKIVDWYTANSPTSGDGTWVPMSSQTYSGTFTANGRQWTAPVGTFSFGVFSEIAGDLGTAASETGGDINRDGDRSDSYGVLQDTTSKQVRVDLDGDGDFTDEKSMIDYKVRQDVGYFGADDPATGVVERVAFVVQTDKAGYVNIGVAGAAHGSHVAGIAAGNDLFGGRMDGAAPGAKLMSVKVCLSTPSCTSSGLIDGVVYAAENGADVVNISIGGLPALNDGNNARAELYNRVIETYNVQLFISAGNSGAGANSVGDPSVATDTVSVGSYITDDTWLSNYGSESPVAESLHPFSSRGPREDGGFKPDLIAPGAAISSIPRWQAPEPVPGTYELPAGYGMFNGTSMAAPQATGAAALLVSAYKALHGGKRPPVTALRSALTSTSRFVDGVDANAQGAGLIDTLWALTALRGPGVHDVTTSVPVSTVLSGQLQTPNTGVGIHDREGVTIGKAYTRTYTFTRTTGPASPVSYRVSWVGNDGTFSSARSVRLPLDRPVTFDVRVNPRTAGTHSALLRLDDLRTTGIDVQTMNTVFAPQDFTEAGGYVVEASGTIQRNQAKSVFVRVPEGTSNLQVGMTAGGPEPGTGQVRFLRYDPTGVPVDPTSSTNCYNPDAGAGCPTGSPTSRAVTDPMPGVWEIVVEARRTSDSAEVPWSLTIAAQGTTISPNPDVIAQAQLGTPIEREYTVTSTLGEFTGRLTGGPLDSARVARPSVAEGELQSYDIEVTPGSTALTATIGNTADGGADLDLYVYNCTSGTCSLANYSADGDSEESVTIRNPAAGTWRVEVDGYAVPSGSTEYDYLDLFANPAFGTIAVTDADAPRPTGTTWTVPGTVTATGQPADGRVLRGLVTVRTPDDLRIGSGIVLVESVTG</sequence>
<feature type="chain" id="PRO_5016336808" evidence="8">
    <location>
        <begin position="32"/>
        <end position="1069"/>
    </location>
</feature>
<dbReference type="PANTHER" id="PTHR43806">
    <property type="entry name" value="PEPTIDASE S8"/>
    <property type="match status" value="1"/>
</dbReference>
<evidence type="ECO:0000256" key="8">
    <source>
        <dbReference type="SAM" id="SignalP"/>
    </source>
</evidence>
<dbReference type="Gene3D" id="3.40.50.200">
    <property type="entry name" value="Peptidase S8/S53 domain"/>
    <property type="match status" value="2"/>
</dbReference>
<dbReference type="PRINTS" id="PR00723">
    <property type="entry name" value="SUBTILISIN"/>
</dbReference>
<gene>
    <name evidence="11" type="ORF">BA062_33000</name>
</gene>
<dbReference type="PROSITE" id="PS00138">
    <property type="entry name" value="SUBTILASE_SER"/>
    <property type="match status" value="1"/>
</dbReference>
<feature type="active site" description="Charge relay system" evidence="5">
    <location>
        <position position="184"/>
    </location>
</feature>
<dbReference type="InterPro" id="IPR015500">
    <property type="entry name" value="Peptidase_S8_subtilisin-rel"/>
</dbReference>
<name>A0A318LBR7_9PSEU</name>
<evidence type="ECO:0000256" key="6">
    <source>
        <dbReference type="RuleBase" id="RU003355"/>
    </source>
</evidence>
<dbReference type="PROSITE" id="PS51892">
    <property type="entry name" value="SUBTILASE"/>
    <property type="match status" value="1"/>
</dbReference>
<keyword evidence="4 5" id="KW-0720">Serine protease</keyword>
<protein>
    <submittedName>
        <fullName evidence="11">Serine protease</fullName>
    </submittedName>
</protein>
<keyword evidence="2 5" id="KW-0645">Protease</keyword>
<feature type="domain" description="Peptidase S8/S53" evidence="9">
    <location>
        <begin position="175"/>
        <end position="599"/>
    </location>
</feature>
<evidence type="ECO:0000256" key="7">
    <source>
        <dbReference type="SAM" id="MobiDB-lite"/>
    </source>
</evidence>
<dbReference type="PROSITE" id="PS00137">
    <property type="entry name" value="SUBTILASE_HIS"/>
    <property type="match status" value="1"/>
</dbReference>
<dbReference type="InterPro" id="IPR023828">
    <property type="entry name" value="Peptidase_S8_Ser-AS"/>
</dbReference>
<feature type="active site" description="Charge relay system" evidence="5">
    <location>
        <position position="352"/>
    </location>
</feature>
<dbReference type="GO" id="GO:0006508">
    <property type="term" value="P:proteolysis"/>
    <property type="evidence" value="ECO:0007669"/>
    <property type="project" value="UniProtKB-KW"/>
</dbReference>
<keyword evidence="3 5" id="KW-0378">Hydrolase</keyword>